<organism evidence="8 9">
    <name type="scientific">Falsiroseomonas algicola</name>
    <dbReference type="NCBI Taxonomy" id="2716930"/>
    <lineage>
        <taxon>Bacteria</taxon>
        <taxon>Pseudomonadati</taxon>
        <taxon>Pseudomonadota</taxon>
        <taxon>Alphaproteobacteria</taxon>
        <taxon>Acetobacterales</taxon>
        <taxon>Roseomonadaceae</taxon>
        <taxon>Falsiroseomonas</taxon>
    </lineage>
</organism>
<reference evidence="8 9" key="1">
    <citation type="submission" date="2020-03" db="EMBL/GenBank/DDBJ databases">
        <title>Roseomonas stagni sp. nov., isolated from pond water in Japan.</title>
        <authorList>
            <person name="Furuhata K."/>
            <person name="Miyamoto H."/>
            <person name="Goto K."/>
        </authorList>
    </citation>
    <scope>NUCLEOTIDE SEQUENCE [LARGE SCALE GENOMIC DNA]</scope>
    <source>
        <strain evidence="8 9">PeD5</strain>
    </source>
</reference>
<dbReference type="InterPro" id="IPR006043">
    <property type="entry name" value="NCS2"/>
</dbReference>
<evidence type="ECO:0000256" key="1">
    <source>
        <dbReference type="ARBA" id="ARBA00004141"/>
    </source>
</evidence>
<keyword evidence="9" id="KW-1185">Reference proteome</keyword>
<feature type="transmembrane region" description="Helical" evidence="7">
    <location>
        <begin position="321"/>
        <end position="342"/>
    </location>
</feature>
<protein>
    <submittedName>
        <fullName evidence="8">Xanthine permease</fullName>
    </submittedName>
</protein>
<evidence type="ECO:0000256" key="6">
    <source>
        <dbReference type="ARBA" id="ARBA00023136"/>
    </source>
</evidence>
<evidence type="ECO:0000313" key="9">
    <source>
        <dbReference type="Proteomes" id="UP000475385"/>
    </source>
</evidence>
<keyword evidence="5 7" id="KW-1133">Transmembrane helix</keyword>
<feature type="transmembrane region" description="Helical" evidence="7">
    <location>
        <begin position="97"/>
        <end position="124"/>
    </location>
</feature>
<feature type="transmembrane region" description="Helical" evidence="7">
    <location>
        <begin position="236"/>
        <end position="256"/>
    </location>
</feature>
<keyword evidence="6 7" id="KW-0472">Membrane</keyword>
<proteinExistence type="inferred from homology"/>
<evidence type="ECO:0000256" key="4">
    <source>
        <dbReference type="ARBA" id="ARBA00022692"/>
    </source>
</evidence>
<sequence>MTTGTRAAWALDSSPPPSVVWPAALQHVGLGAVTLVFPLVVAEAAGAPPEMVTNVIALAMVALGISTLLQAWGRHGIGSGFLLPSVFTAVYLPPSLIAAQMGGLGAVAGLTLAAGATQIALSFLVHRLRPYLPTELAGLVVLMIGLVLGLLGLRLMIGIGPGARNPAHDMVAPIVALLVIIALTAWGGPRWRPLAVLAGLGAGIATHLVVLLVAGGAGAMALPAPQLVAWPIATPAFPWALLPGVLVGALACLVRASGDIVACQRANDPGWKRPDFGSIRAGVLADGLGTVMAGVIGVPGTNTYTASVGLSIATGIMARRVAIAVGVMWIALGLVPGAPALVLAVPRGVLGAALFFAAAFIVVTGMGIVVQRALDARRSLVVGAAFVIGVSYDAAPQVFATLPDAARLLLTSSLVLGLVVGLLLNAAFRAGATRQRDATWQPAQGHAALEDFATEAGSAWGARAEVVARLRGAMEEAAGLLAHQADPGTAIEVTGRFDEFNLDVALRWRGQPLRDSEAPVPSPEADPAVMERHLAALLLWHAADRVVELTLPDGRRELRLHYDH</sequence>
<comment type="subcellular location">
    <subcellularLocation>
        <location evidence="1">Membrane</location>
        <topology evidence="1">Multi-pass membrane protein</topology>
    </subcellularLocation>
</comment>
<evidence type="ECO:0000256" key="3">
    <source>
        <dbReference type="ARBA" id="ARBA00022448"/>
    </source>
</evidence>
<feature type="transmembrane region" description="Helical" evidence="7">
    <location>
        <begin position="136"/>
        <end position="158"/>
    </location>
</feature>
<feature type="transmembrane region" description="Helical" evidence="7">
    <location>
        <begin position="20"/>
        <end position="40"/>
    </location>
</feature>
<feature type="transmembrane region" description="Helical" evidence="7">
    <location>
        <begin position="52"/>
        <end position="73"/>
    </location>
</feature>
<keyword evidence="3" id="KW-0813">Transport</keyword>
<comment type="caution">
    <text evidence="8">The sequence shown here is derived from an EMBL/GenBank/DDBJ whole genome shotgun (WGS) entry which is preliminary data.</text>
</comment>
<comment type="similarity">
    <text evidence="2">Belongs to the nucleobase:cation symporter-2 (NCS2) (TC 2.A.40) family.</text>
</comment>
<evidence type="ECO:0000313" key="8">
    <source>
        <dbReference type="EMBL" id="NGM23842.1"/>
    </source>
</evidence>
<dbReference type="Pfam" id="PF00860">
    <property type="entry name" value="Xan_ur_permease"/>
    <property type="match status" value="1"/>
</dbReference>
<name>A0A6M1LV04_9PROT</name>
<dbReference type="GO" id="GO:0005886">
    <property type="term" value="C:plasma membrane"/>
    <property type="evidence" value="ECO:0007669"/>
    <property type="project" value="TreeGrafter"/>
</dbReference>
<dbReference type="PANTHER" id="PTHR42810:SF2">
    <property type="entry name" value="PURINE PERMEASE C1399.01C-RELATED"/>
    <property type="match status" value="1"/>
</dbReference>
<feature type="transmembrane region" description="Helical" evidence="7">
    <location>
        <begin position="380"/>
        <end position="399"/>
    </location>
</feature>
<evidence type="ECO:0000256" key="2">
    <source>
        <dbReference type="ARBA" id="ARBA00008821"/>
    </source>
</evidence>
<dbReference type="AlphaFoldDB" id="A0A6M1LV04"/>
<dbReference type="GO" id="GO:0042907">
    <property type="term" value="F:xanthine transmembrane transporter activity"/>
    <property type="evidence" value="ECO:0007669"/>
    <property type="project" value="TreeGrafter"/>
</dbReference>
<feature type="transmembrane region" description="Helical" evidence="7">
    <location>
        <begin position="194"/>
        <end position="216"/>
    </location>
</feature>
<evidence type="ECO:0000256" key="7">
    <source>
        <dbReference type="SAM" id="Phobius"/>
    </source>
</evidence>
<dbReference type="EMBL" id="JAAIKB010000020">
    <property type="protein sequence ID" value="NGM23842.1"/>
    <property type="molecule type" value="Genomic_DNA"/>
</dbReference>
<feature type="transmembrane region" description="Helical" evidence="7">
    <location>
        <begin position="405"/>
        <end position="428"/>
    </location>
</feature>
<feature type="transmembrane region" description="Helical" evidence="7">
    <location>
        <begin position="170"/>
        <end position="187"/>
    </location>
</feature>
<accession>A0A6M1LV04</accession>
<keyword evidence="4 7" id="KW-0812">Transmembrane</keyword>
<evidence type="ECO:0000256" key="5">
    <source>
        <dbReference type="ARBA" id="ARBA00022989"/>
    </source>
</evidence>
<feature type="transmembrane region" description="Helical" evidence="7">
    <location>
        <begin position="348"/>
        <end position="368"/>
    </location>
</feature>
<dbReference type="PANTHER" id="PTHR42810">
    <property type="entry name" value="PURINE PERMEASE C1399.01C-RELATED"/>
    <property type="match status" value="1"/>
</dbReference>
<dbReference type="RefSeq" id="WP_164697758.1">
    <property type="nucleotide sequence ID" value="NZ_JAAIKB010000020.1"/>
</dbReference>
<dbReference type="Proteomes" id="UP000475385">
    <property type="component" value="Unassembled WGS sequence"/>
</dbReference>
<gene>
    <name evidence="8" type="ORF">G3576_27805</name>
</gene>